<name>A0A6A5YW58_9PLEO</name>
<proteinExistence type="predicted"/>
<accession>A0A6A5YW58</accession>
<keyword evidence="2" id="KW-1185">Reference proteome</keyword>
<gene>
    <name evidence="1" type="ORF">BDV96DRAFT_603854</name>
</gene>
<reference evidence="1" key="1">
    <citation type="journal article" date="2020" name="Stud. Mycol.">
        <title>101 Dothideomycetes genomes: a test case for predicting lifestyles and emergence of pathogens.</title>
        <authorList>
            <person name="Haridas S."/>
            <person name="Albert R."/>
            <person name="Binder M."/>
            <person name="Bloem J."/>
            <person name="Labutti K."/>
            <person name="Salamov A."/>
            <person name="Andreopoulos B."/>
            <person name="Baker S."/>
            <person name="Barry K."/>
            <person name="Bills G."/>
            <person name="Bluhm B."/>
            <person name="Cannon C."/>
            <person name="Castanera R."/>
            <person name="Culley D."/>
            <person name="Daum C."/>
            <person name="Ezra D."/>
            <person name="Gonzalez J."/>
            <person name="Henrissat B."/>
            <person name="Kuo A."/>
            <person name="Liang C."/>
            <person name="Lipzen A."/>
            <person name="Lutzoni F."/>
            <person name="Magnuson J."/>
            <person name="Mondo S."/>
            <person name="Nolan M."/>
            <person name="Ohm R."/>
            <person name="Pangilinan J."/>
            <person name="Park H.-J."/>
            <person name="Ramirez L."/>
            <person name="Alfaro M."/>
            <person name="Sun H."/>
            <person name="Tritt A."/>
            <person name="Yoshinaga Y."/>
            <person name="Zwiers L.-H."/>
            <person name="Turgeon B."/>
            <person name="Goodwin S."/>
            <person name="Spatafora J."/>
            <person name="Crous P."/>
            <person name="Grigoriev I."/>
        </authorList>
    </citation>
    <scope>NUCLEOTIDE SEQUENCE</scope>
    <source>
        <strain evidence="1">CBS 627.86</strain>
    </source>
</reference>
<protein>
    <submittedName>
        <fullName evidence="1">Uncharacterized protein</fullName>
    </submittedName>
</protein>
<dbReference type="EMBL" id="ML977337">
    <property type="protein sequence ID" value="KAF2110797.1"/>
    <property type="molecule type" value="Genomic_DNA"/>
</dbReference>
<evidence type="ECO:0000313" key="1">
    <source>
        <dbReference type="EMBL" id="KAF2110797.1"/>
    </source>
</evidence>
<evidence type="ECO:0000313" key="2">
    <source>
        <dbReference type="Proteomes" id="UP000799770"/>
    </source>
</evidence>
<sequence>MILKFHISTAPLMWLPPRSTSIRSCSTRTSPCSAISRKRASPKGTFPSWKPQAVSVAALGYALPADSDIIATPDPQSRFFEDISEQRFIVTQDLLRNRKQQKLLWLLPITQIRELVSKVFAKVRSRKDNDKIAFN</sequence>
<dbReference type="AlphaFoldDB" id="A0A6A5YW58"/>
<organism evidence="1 2">
    <name type="scientific">Lophiotrema nucula</name>
    <dbReference type="NCBI Taxonomy" id="690887"/>
    <lineage>
        <taxon>Eukaryota</taxon>
        <taxon>Fungi</taxon>
        <taxon>Dikarya</taxon>
        <taxon>Ascomycota</taxon>
        <taxon>Pezizomycotina</taxon>
        <taxon>Dothideomycetes</taxon>
        <taxon>Pleosporomycetidae</taxon>
        <taxon>Pleosporales</taxon>
        <taxon>Lophiotremataceae</taxon>
        <taxon>Lophiotrema</taxon>
    </lineage>
</organism>
<dbReference type="Proteomes" id="UP000799770">
    <property type="component" value="Unassembled WGS sequence"/>
</dbReference>